<dbReference type="SUPFAM" id="SSF51395">
    <property type="entry name" value="FMN-linked oxidoreductases"/>
    <property type="match status" value="1"/>
</dbReference>
<keyword evidence="4" id="KW-1185">Reference proteome</keyword>
<dbReference type="InterPro" id="IPR035587">
    <property type="entry name" value="DUS-like_FMN-bd"/>
</dbReference>
<sequence>MAQGDLDILELSPQELLRDYEGVNACGKSSLAGARWAIADIEHACTAPMVRYGKLPFRETVAQYDTHLVWTPMMLAAEFSRSAPARDSEFSTSKTERGVFALKERHCADPVAEWDDSPEPPRGVHTPPLAKRPRIRGRVIVQFAANDPRCPQKWAYQEGIGCALLRKPQLVHDLVRATKERLGWNFPVSVKIRVDDDRSRTNELVTSAIAAGADFISVHGRTRHQSSEGYPVDPDAIAFAASCAKGAVPIVANGDIFTREEGEELRRKTGVEGVMSARGLLANPALFSGYAQTPVEAVQRFVRSSVSYGLIFPLFHRHVSYMLESRFTQRKDRTYFNSLASYAGVLDWLDQEGLLDPPQVTAISNGVAGI</sequence>
<feature type="domain" description="DUS-like FMN-binding" evidence="2">
    <location>
        <begin position="47"/>
        <end position="96"/>
    </location>
</feature>
<dbReference type="Pfam" id="PF01207">
    <property type="entry name" value="Dus"/>
    <property type="match status" value="2"/>
</dbReference>
<name>A0A2S5B831_9BASI</name>
<dbReference type="STRING" id="741276.A0A2S5B831"/>
<evidence type="ECO:0000259" key="2">
    <source>
        <dbReference type="Pfam" id="PF01207"/>
    </source>
</evidence>
<evidence type="ECO:0000256" key="1">
    <source>
        <dbReference type="SAM" id="MobiDB-lite"/>
    </source>
</evidence>
<reference evidence="3 4" key="1">
    <citation type="journal article" date="2018" name="Front. Microbiol.">
        <title>Prospects for Fungal Bioremediation of Acidic Radioactive Waste Sites: Characterization and Genome Sequence of Rhodotorula taiwanensis MD1149.</title>
        <authorList>
            <person name="Tkavc R."/>
            <person name="Matrosova V.Y."/>
            <person name="Grichenko O.E."/>
            <person name="Gostincar C."/>
            <person name="Volpe R.P."/>
            <person name="Klimenkova P."/>
            <person name="Gaidamakova E.K."/>
            <person name="Zhou C.E."/>
            <person name="Stewart B.J."/>
            <person name="Lyman M.G."/>
            <person name="Malfatti S.A."/>
            <person name="Rubinfeld B."/>
            <person name="Courtot M."/>
            <person name="Singh J."/>
            <person name="Dalgard C.L."/>
            <person name="Hamilton T."/>
            <person name="Frey K.G."/>
            <person name="Gunde-Cimerman N."/>
            <person name="Dugan L."/>
            <person name="Daly M.J."/>
        </authorList>
    </citation>
    <scope>NUCLEOTIDE SEQUENCE [LARGE SCALE GENOMIC DNA]</scope>
    <source>
        <strain evidence="3 4">MD1149</strain>
    </source>
</reference>
<dbReference type="EMBL" id="PJQD01000045">
    <property type="protein sequence ID" value="POY72919.1"/>
    <property type="molecule type" value="Genomic_DNA"/>
</dbReference>
<accession>A0A2S5B831</accession>
<feature type="domain" description="DUS-like FMN-binding" evidence="2">
    <location>
        <begin position="150"/>
        <end position="339"/>
    </location>
</feature>
<dbReference type="Proteomes" id="UP000237144">
    <property type="component" value="Unassembled WGS sequence"/>
</dbReference>
<feature type="region of interest" description="Disordered" evidence="1">
    <location>
        <begin position="111"/>
        <end position="130"/>
    </location>
</feature>
<dbReference type="PANTHER" id="PTHR11082">
    <property type="entry name" value="TRNA-DIHYDROURIDINE SYNTHASE"/>
    <property type="match status" value="1"/>
</dbReference>
<gene>
    <name evidence="3" type="ORF">BMF94_4080</name>
</gene>
<proteinExistence type="predicted"/>
<dbReference type="InterPro" id="IPR013785">
    <property type="entry name" value="Aldolase_TIM"/>
</dbReference>
<evidence type="ECO:0000313" key="3">
    <source>
        <dbReference type="EMBL" id="POY72919.1"/>
    </source>
</evidence>
<evidence type="ECO:0000313" key="4">
    <source>
        <dbReference type="Proteomes" id="UP000237144"/>
    </source>
</evidence>
<dbReference type="AlphaFoldDB" id="A0A2S5B831"/>
<dbReference type="PANTHER" id="PTHR11082:SF31">
    <property type="entry name" value="TRNA-DIHYDROURIDINE(20A_20B) SYNTHASE [NAD(P)+]-LIKE"/>
    <property type="match status" value="1"/>
</dbReference>
<protein>
    <recommendedName>
        <fullName evidence="2">DUS-like FMN-binding domain-containing protein</fullName>
    </recommendedName>
</protein>
<organism evidence="3 4">
    <name type="scientific">Rhodotorula taiwanensis</name>
    <dbReference type="NCBI Taxonomy" id="741276"/>
    <lineage>
        <taxon>Eukaryota</taxon>
        <taxon>Fungi</taxon>
        <taxon>Dikarya</taxon>
        <taxon>Basidiomycota</taxon>
        <taxon>Pucciniomycotina</taxon>
        <taxon>Microbotryomycetes</taxon>
        <taxon>Sporidiobolales</taxon>
        <taxon>Sporidiobolaceae</taxon>
        <taxon>Rhodotorula</taxon>
    </lineage>
</organism>
<dbReference type="OrthoDB" id="9977870at2759"/>
<dbReference type="CDD" id="cd02801">
    <property type="entry name" value="DUS_like_FMN"/>
    <property type="match status" value="1"/>
</dbReference>
<dbReference type="Gene3D" id="3.20.20.70">
    <property type="entry name" value="Aldolase class I"/>
    <property type="match status" value="1"/>
</dbReference>
<comment type="caution">
    <text evidence="3">The sequence shown here is derived from an EMBL/GenBank/DDBJ whole genome shotgun (WGS) entry which is preliminary data.</text>
</comment>
<dbReference type="GO" id="GO:0017150">
    <property type="term" value="F:tRNA dihydrouridine synthase activity"/>
    <property type="evidence" value="ECO:0007669"/>
    <property type="project" value="TreeGrafter"/>
</dbReference>